<evidence type="ECO:0000313" key="3">
    <source>
        <dbReference type="Proteomes" id="UP001642360"/>
    </source>
</evidence>
<dbReference type="EMBL" id="CAUOFW020010257">
    <property type="protein sequence ID" value="CAK9188012.1"/>
    <property type="molecule type" value="Genomic_DNA"/>
</dbReference>
<comment type="caution">
    <text evidence="2">The sequence shown here is derived from an EMBL/GenBank/DDBJ whole genome shotgun (WGS) entry which is preliminary data.</text>
</comment>
<feature type="non-terminal residue" evidence="2">
    <location>
        <position position="1"/>
    </location>
</feature>
<protein>
    <submittedName>
        <fullName evidence="2">Uncharacterized protein</fullName>
    </submittedName>
</protein>
<keyword evidence="3" id="KW-1185">Reference proteome</keyword>
<accession>A0ABC8V3S3</accession>
<dbReference type="PANTHER" id="PTHR33193">
    <property type="entry name" value="DOMAIN PROTEIN, PUTATIVE (DUF3511)-RELATED"/>
    <property type="match status" value="1"/>
</dbReference>
<feature type="compositionally biased region" description="Polar residues" evidence="1">
    <location>
        <begin position="15"/>
        <end position="27"/>
    </location>
</feature>
<dbReference type="AlphaFoldDB" id="A0ABC8V3S3"/>
<organism evidence="2 3">
    <name type="scientific">Ilex paraguariensis</name>
    <name type="common">yerba mate</name>
    <dbReference type="NCBI Taxonomy" id="185542"/>
    <lineage>
        <taxon>Eukaryota</taxon>
        <taxon>Viridiplantae</taxon>
        <taxon>Streptophyta</taxon>
        <taxon>Embryophyta</taxon>
        <taxon>Tracheophyta</taxon>
        <taxon>Spermatophyta</taxon>
        <taxon>Magnoliopsida</taxon>
        <taxon>eudicotyledons</taxon>
        <taxon>Gunneridae</taxon>
        <taxon>Pentapetalae</taxon>
        <taxon>asterids</taxon>
        <taxon>campanulids</taxon>
        <taxon>Aquifoliales</taxon>
        <taxon>Aquifoliaceae</taxon>
        <taxon>Ilex</taxon>
    </lineage>
</organism>
<dbReference type="Pfam" id="PF12023">
    <property type="entry name" value="DUF3511"/>
    <property type="match status" value="1"/>
</dbReference>
<gene>
    <name evidence="2" type="ORF">ILEXP_LOCUS58635</name>
</gene>
<evidence type="ECO:0000256" key="1">
    <source>
        <dbReference type="SAM" id="MobiDB-lite"/>
    </source>
</evidence>
<dbReference type="Proteomes" id="UP001642360">
    <property type="component" value="Unassembled WGS sequence"/>
</dbReference>
<name>A0ABC8V3S3_9AQUA</name>
<dbReference type="InterPro" id="IPR021899">
    <property type="entry name" value="DUF3511"/>
</dbReference>
<reference evidence="2 3" key="1">
    <citation type="submission" date="2024-02" db="EMBL/GenBank/DDBJ databases">
        <authorList>
            <person name="Vignale AGUSTIN F."/>
            <person name="Sosa J E."/>
            <person name="Modenutti C."/>
        </authorList>
    </citation>
    <scope>NUCLEOTIDE SEQUENCE [LARGE SCALE GENOMIC DNA]</scope>
</reference>
<dbReference type="PANTHER" id="PTHR33193:SF13">
    <property type="entry name" value="EXPRESSED PROTEIN"/>
    <property type="match status" value="1"/>
</dbReference>
<evidence type="ECO:0000313" key="2">
    <source>
        <dbReference type="EMBL" id="CAK9188012.1"/>
    </source>
</evidence>
<feature type="region of interest" description="Disordered" evidence="1">
    <location>
        <begin position="1"/>
        <end position="28"/>
    </location>
</feature>
<proteinExistence type="predicted"/>
<sequence>REREKESRMDGFSSAHRTYVSSGQNRGVESKAHAVSNVFVVRSNPPLSTSSGMYPGNKVVSSYKSTSWFNSREWKRKKRVAKYKLYAVEGKVKSSWKNGFRWFKHTCRKIVNGF</sequence>